<organism evidence="2 3">
    <name type="scientific">Streptomyces plumbiresistens</name>
    <dbReference type="NCBI Taxonomy" id="511811"/>
    <lineage>
        <taxon>Bacteria</taxon>
        <taxon>Bacillati</taxon>
        <taxon>Actinomycetota</taxon>
        <taxon>Actinomycetes</taxon>
        <taxon>Kitasatosporales</taxon>
        <taxon>Streptomycetaceae</taxon>
        <taxon>Streptomyces</taxon>
    </lineage>
</organism>
<name>A0ABP7SNR6_9ACTN</name>
<dbReference type="EMBL" id="BAAAZX010000022">
    <property type="protein sequence ID" value="GAA4014375.1"/>
    <property type="molecule type" value="Genomic_DNA"/>
</dbReference>
<feature type="compositionally biased region" description="Basic residues" evidence="1">
    <location>
        <begin position="1"/>
        <end position="19"/>
    </location>
</feature>
<evidence type="ECO:0000256" key="1">
    <source>
        <dbReference type="SAM" id="MobiDB-lite"/>
    </source>
</evidence>
<accession>A0ABP7SNR6</accession>
<evidence type="ECO:0000313" key="2">
    <source>
        <dbReference type="EMBL" id="GAA4014375.1"/>
    </source>
</evidence>
<evidence type="ECO:0000313" key="3">
    <source>
        <dbReference type="Proteomes" id="UP001500456"/>
    </source>
</evidence>
<proteinExistence type="predicted"/>
<protein>
    <recommendedName>
        <fullName evidence="4">Transposase</fullName>
    </recommendedName>
</protein>
<gene>
    <name evidence="2" type="ORF">GCM10022232_66310</name>
</gene>
<dbReference type="Proteomes" id="UP001500456">
    <property type="component" value="Unassembled WGS sequence"/>
</dbReference>
<comment type="caution">
    <text evidence="2">The sequence shown here is derived from an EMBL/GenBank/DDBJ whole genome shotgun (WGS) entry which is preliminary data.</text>
</comment>
<reference evidence="3" key="1">
    <citation type="journal article" date="2019" name="Int. J. Syst. Evol. Microbiol.">
        <title>The Global Catalogue of Microorganisms (GCM) 10K type strain sequencing project: providing services to taxonomists for standard genome sequencing and annotation.</title>
        <authorList>
            <consortium name="The Broad Institute Genomics Platform"/>
            <consortium name="The Broad Institute Genome Sequencing Center for Infectious Disease"/>
            <person name="Wu L."/>
            <person name="Ma J."/>
        </authorList>
    </citation>
    <scope>NUCLEOTIDE SEQUENCE [LARGE SCALE GENOMIC DNA]</scope>
    <source>
        <strain evidence="3">JCM 16924</strain>
    </source>
</reference>
<evidence type="ECO:0008006" key="4">
    <source>
        <dbReference type="Google" id="ProtNLM"/>
    </source>
</evidence>
<keyword evidence="3" id="KW-1185">Reference proteome</keyword>
<feature type="region of interest" description="Disordered" evidence="1">
    <location>
        <begin position="92"/>
        <end position="119"/>
    </location>
</feature>
<feature type="region of interest" description="Disordered" evidence="1">
    <location>
        <begin position="1"/>
        <end position="27"/>
    </location>
</feature>
<sequence>MRPRRLQRCGARQRGRPHSGRGVPGAGELSKKLITEAKQTDARAWLGEVSSVVLQQSLRDAEAAYKNCGSMHIVDLVPRRVWRRGPRGAYTLVSDDGTNPDGITCGQRPPADATASTVT</sequence>